<evidence type="ECO:0000313" key="3">
    <source>
        <dbReference type="Proteomes" id="UP000061432"/>
    </source>
</evidence>
<dbReference type="KEGG" id="maqu:Maq22A_c09675"/>
<reference evidence="2 3" key="1">
    <citation type="journal article" date="2015" name="Genome Announc.">
        <title>Complete Genome Sequence of Methylobacterium aquaticum Strain 22A, Isolated from Racomitrium japonicum Moss.</title>
        <authorList>
            <person name="Tani A."/>
            <person name="Ogura Y."/>
            <person name="Hayashi T."/>
            <person name="Kimbara K."/>
        </authorList>
    </citation>
    <scope>NUCLEOTIDE SEQUENCE [LARGE SCALE GENOMIC DNA]</scope>
    <source>
        <strain evidence="2 3">MA-22A</strain>
    </source>
</reference>
<feature type="region of interest" description="Disordered" evidence="1">
    <location>
        <begin position="1"/>
        <end position="27"/>
    </location>
</feature>
<dbReference type="EMBL" id="AP014704">
    <property type="protein sequence ID" value="BAQ45227.1"/>
    <property type="molecule type" value="Genomic_DNA"/>
</dbReference>
<evidence type="ECO:0000256" key="1">
    <source>
        <dbReference type="SAM" id="MobiDB-lite"/>
    </source>
</evidence>
<sequence>MGRSDDDIDPVEAETWDGPGNCGVQAPDDSIEHARRTFRHGIECDEPDRHGEVRNREPAITCGQ</sequence>
<feature type="compositionally biased region" description="Acidic residues" evidence="1">
    <location>
        <begin position="1"/>
        <end position="15"/>
    </location>
</feature>
<dbReference type="AlphaFoldDB" id="A0A0C6FEC9"/>
<accession>A0A0C6FEC9</accession>
<gene>
    <name evidence="2" type="ORF">Maq22A_c09675</name>
</gene>
<name>A0A0C6FEC9_9HYPH</name>
<dbReference type="STRING" id="270351.Maq22A_c09675"/>
<organism evidence="2 3">
    <name type="scientific">Methylobacterium aquaticum</name>
    <dbReference type="NCBI Taxonomy" id="270351"/>
    <lineage>
        <taxon>Bacteria</taxon>
        <taxon>Pseudomonadati</taxon>
        <taxon>Pseudomonadota</taxon>
        <taxon>Alphaproteobacteria</taxon>
        <taxon>Hyphomicrobiales</taxon>
        <taxon>Methylobacteriaceae</taxon>
        <taxon>Methylobacterium</taxon>
    </lineage>
</organism>
<proteinExistence type="predicted"/>
<dbReference type="Proteomes" id="UP000061432">
    <property type="component" value="Chromosome"/>
</dbReference>
<reference evidence="3" key="2">
    <citation type="submission" date="2015-01" db="EMBL/GenBank/DDBJ databases">
        <title>Complete genome sequence of Methylobacterium aquaticum strain 22A.</title>
        <authorList>
            <person name="Tani A."/>
            <person name="Ogura Y."/>
            <person name="Hayashi T."/>
        </authorList>
    </citation>
    <scope>NUCLEOTIDE SEQUENCE [LARGE SCALE GENOMIC DNA]</scope>
    <source>
        <strain evidence="3">MA-22A</strain>
    </source>
</reference>
<protein>
    <submittedName>
        <fullName evidence="2">Uncharacterized protein</fullName>
    </submittedName>
</protein>
<evidence type="ECO:0000313" key="2">
    <source>
        <dbReference type="EMBL" id="BAQ45227.1"/>
    </source>
</evidence>